<feature type="DNA-binding region" description="H-T-H motif" evidence="2">
    <location>
        <begin position="46"/>
        <end position="65"/>
    </location>
</feature>
<dbReference type="Pfam" id="PF00440">
    <property type="entry name" value="TetR_N"/>
    <property type="match status" value="1"/>
</dbReference>
<feature type="domain" description="HTH tetR-type" evidence="4">
    <location>
        <begin position="23"/>
        <end position="83"/>
    </location>
</feature>
<name>A0ABX3MT73_9RHOB</name>
<dbReference type="Pfam" id="PF09209">
    <property type="entry name" value="CecR_C"/>
    <property type="match status" value="1"/>
</dbReference>
<accession>A0ABX3MT73</accession>
<dbReference type="PANTHER" id="PTHR30055">
    <property type="entry name" value="HTH-TYPE TRANSCRIPTIONAL REGULATOR RUTR"/>
    <property type="match status" value="1"/>
</dbReference>
<dbReference type="Proteomes" id="UP000190787">
    <property type="component" value="Unassembled WGS sequence"/>
</dbReference>
<protein>
    <recommendedName>
        <fullName evidence="4">HTH tetR-type domain-containing protein</fullName>
    </recommendedName>
</protein>
<feature type="region of interest" description="Disordered" evidence="3">
    <location>
        <begin position="1"/>
        <end position="23"/>
    </location>
</feature>
<evidence type="ECO:0000256" key="2">
    <source>
        <dbReference type="PROSITE-ProRule" id="PRU00335"/>
    </source>
</evidence>
<evidence type="ECO:0000313" key="6">
    <source>
        <dbReference type="Proteomes" id="UP000190787"/>
    </source>
</evidence>
<proteinExistence type="predicted"/>
<dbReference type="Gene3D" id="1.10.10.60">
    <property type="entry name" value="Homeodomain-like"/>
    <property type="match status" value="1"/>
</dbReference>
<gene>
    <name evidence="5" type="ORF">BMI91_15595</name>
</gene>
<keyword evidence="1 2" id="KW-0238">DNA-binding</keyword>
<dbReference type="PROSITE" id="PS01081">
    <property type="entry name" value="HTH_TETR_1"/>
    <property type="match status" value="1"/>
</dbReference>
<dbReference type="EMBL" id="MPZV01000004">
    <property type="protein sequence ID" value="OOY22887.1"/>
    <property type="molecule type" value="Genomic_DNA"/>
</dbReference>
<keyword evidence="6" id="KW-1185">Reference proteome</keyword>
<dbReference type="SUPFAM" id="SSF46689">
    <property type="entry name" value="Homeodomain-like"/>
    <property type="match status" value="1"/>
</dbReference>
<dbReference type="InterPro" id="IPR001647">
    <property type="entry name" value="HTH_TetR"/>
</dbReference>
<comment type="caution">
    <text evidence="5">The sequence shown here is derived from an EMBL/GenBank/DDBJ whole genome shotgun (WGS) entry which is preliminary data.</text>
</comment>
<evidence type="ECO:0000256" key="3">
    <source>
        <dbReference type="SAM" id="MobiDB-lite"/>
    </source>
</evidence>
<sequence length="233" mass="25304">MLATDFPSRRDAPMTQTQPPARDRTARALIEAGMRLFGTKGFAATSTRELAEAAGANVAAISYHFQGKEGLRRACTLEFVHRMEEVMRPLGPPEALSPEAAEAEIKALMEAMISRILTQPDAASMIGFVMREVTEGGETLDILYDRLISIVHGRLLALWARASGTSEEDPESALRVFAMIGQVLYFRLGAEVVRRKMGWSEIGGAEAAQISRVVADNLDAMLAQARAKTAPDA</sequence>
<dbReference type="PANTHER" id="PTHR30055:SF235">
    <property type="entry name" value="TRANSCRIPTIONAL REGULATORY PROTEIN"/>
    <property type="match status" value="1"/>
</dbReference>
<evidence type="ECO:0000259" key="4">
    <source>
        <dbReference type="PROSITE" id="PS50977"/>
    </source>
</evidence>
<dbReference type="InterPro" id="IPR036271">
    <property type="entry name" value="Tet_transcr_reg_TetR-rel_C_sf"/>
</dbReference>
<evidence type="ECO:0000256" key="1">
    <source>
        <dbReference type="ARBA" id="ARBA00023125"/>
    </source>
</evidence>
<evidence type="ECO:0000313" key="5">
    <source>
        <dbReference type="EMBL" id="OOY22887.1"/>
    </source>
</evidence>
<reference evidence="5 6" key="1">
    <citation type="submission" date="2016-11" db="EMBL/GenBank/DDBJ databases">
        <title>A multilocus sequence analysis scheme for characterization of bacteria in the genus Thioclava.</title>
        <authorList>
            <person name="Liu Y."/>
            <person name="Shao Z."/>
        </authorList>
    </citation>
    <scope>NUCLEOTIDE SEQUENCE [LARGE SCALE GENOMIC DNA]</scope>
    <source>
        <strain evidence="5 6">TAW-CT134</strain>
    </source>
</reference>
<dbReference type="PROSITE" id="PS50977">
    <property type="entry name" value="HTH_TETR_2"/>
    <property type="match status" value="1"/>
</dbReference>
<dbReference type="PRINTS" id="PR00455">
    <property type="entry name" value="HTHTETR"/>
</dbReference>
<dbReference type="SUPFAM" id="SSF48498">
    <property type="entry name" value="Tetracyclin repressor-like, C-terminal domain"/>
    <property type="match status" value="1"/>
</dbReference>
<dbReference type="InterPro" id="IPR050109">
    <property type="entry name" value="HTH-type_TetR-like_transc_reg"/>
</dbReference>
<dbReference type="InterPro" id="IPR009057">
    <property type="entry name" value="Homeodomain-like_sf"/>
</dbReference>
<dbReference type="InterPro" id="IPR023772">
    <property type="entry name" value="DNA-bd_HTH_TetR-type_CS"/>
</dbReference>
<dbReference type="InterPro" id="IPR015292">
    <property type="entry name" value="Tscrpt_reg_YbiH_C"/>
</dbReference>
<organism evidence="5 6">
    <name type="scientific">Thioclava sediminum</name>
    <dbReference type="NCBI Taxonomy" id="1915319"/>
    <lineage>
        <taxon>Bacteria</taxon>
        <taxon>Pseudomonadati</taxon>
        <taxon>Pseudomonadota</taxon>
        <taxon>Alphaproteobacteria</taxon>
        <taxon>Rhodobacterales</taxon>
        <taxon>Paracoccaceae</taxon>
        <taxon>Thioclava</taxon>
    </lineage>
</organism>
<dbReference type="Gene3D" id="1.10.357.10">
    <property type="entry name" value="Tetracycline Repressor, domain 2"/>
    <property type="match status" value="1"/>
</dbReference>